<dbReference type="RefSeq" id="WP_128232713.1">
    <property type="nucleotide sequence ID" value="NZ_SAUY01000015.1"/>
</dbReference>
<reference evidence="1 2" key="2">
    <citation type="submission" date="2019-01" db="EMBL/GenBank/DDBJ databases">
        <authorList>
            <person name="Li Y."/>
        </authorList>
    </citation>
    <scope>NUCLEOTIDE SEQUENCE [LARGE SCALE GENOMIC DNA]</scope>
    <source>
        <strain evidence="1 2">07D10-4-3</strain>
    </source>
</reference>
<dbReference type="AlphaFoldDB" id="A0A443KCH5"/>
<organism evidence="1 2">
    <name type="scientific">Paenirhodobacter populi</name>
    <dbReference type="NCBI Taxonomy" id="2306993"/>
    <lineage>
        <taxon>Bacteria</taxon>
        <taxon>Pseudomonadati</taxon>
        <taxon>Pseudomonadota</taxon>
        <taxon>Alphaproteobacteria</taxon>
        <taxon>Rhodobacterales</taxon>
        <taxon>Rhodobacter group</taxon>
        <taxon>Paenirhodobacter</taxon>
    </lineage>
</organism>
<accession>A0A443KCH5</accession>
<reference evidence="1 2" key="1">
    <citation type="submission" date="2019-01" db="EMBL/GenBank/DDBJ databases">
        <title>Sinorhodobacter populi sp. nov. isolated from the symptomatic bark tissue of Populus euramericana canker.</title>
        <authorList>
            <person name="Xu G."/>
        </authorList>
    </citation>
    <scope>NUCLEOTIDE SEQUENCE [LARGE SCALE GENOMIC DNA]</scope>
    <source>
        <strain evidence="1 2">07D10-4-3</strain>
    </source>
</reference>
<dbReference type="EMBL" id="SAUY01000015">
    <property type="protein sequence ID" value="RWR30507.1"/>
    <property type="molecule type" value="Genomic_DNA"/>
</dbReference>
<dbReference type="Proteomes" id="UP000284451">
    <property type="component" value="Unassembled WGS sequence"/>
</dbReference>
<evidence type="ECO:0000313" key="2">
    <source>
        <dbReference type="Proteomes" id="UP000284451"/>
    </source>
</evidence>
<sequence length="158" mass="17871">MTQDDEAGWQWWAGRTEDGMMTIGPCATREDAIAEAIADGFGEWLDESQDPPAWKNTFVVIEGRQDPLMLADWIDVERLLEFADAELANSNRVSSEFDYGPWFDAAPEQEVDLWKCIMTACDEWQKRHGLVFTCRKFSASRNAETVTTTALRAIGAQE</sequence>
<name>A0A443KCH5_9RHOB</name>
<comment type="caution">
    <text evidence="1">The sequence shown here is derived from an EMBL/GenBank/DDBJ whole genome shotgun (WGS) entry which is preliminary data.</text>
</comment>
<proteinExistence type="predicted"/>
<protein>
    <submittedName>
        <fullName evidence="1">Uncharacterized protein</fullName>
    </submittedName>
</protein>
<gene>
    <name evidence="1" type="ORF">D2T29_12615</name>
</gene>
<evidence type="ECO:0000313" key="1">
    <source>
        <dbReference type="EMBL" id="RWR30507.1"/>
    </source>
</evidence>